<dbReference type="InterPro" id="IPR011256">
    <property type="entry name" value="Reg_factor_effector_dom_sf"/>
</dbReference>
<organism evidence="1 2">
    <name type="scientific">Cellulomonas chengniuliangii</name>
    <dbReference type="NCBI Taxonomy" id="2968084"/>
    <lineage>
        <taxon>Bacteria</taxon>
        <taxon>Bacillati</taxon>
        <taxon>Actinomycetota</taxon>
        <taxon>Actinomycetes</taxon>
        <taxon>Micrococcales</taxon>
        <taxon>Cellulomonadaceae</taxon>
        <taxon>Cellulomonas</taxon>
    </lineage>
</organism>
<keyword evidence="2" id="KW-1185">Reference proteome</keyword>
<dbReference type="EMBL" id="CP101988">
    <property type="protein sequence ID" value="UUI76380.1"/>
    <property type="molecule type" value="Genomic_DNA"/>
</dbReference>
<dbReference type="Gene3D" id="3.20.80.10">
    <property type="entry name" value="Regulatory factor, effector binding domain"/>
    <property type="match status" value="1"/>
</dbReference>
<dbReference type="RefSeq" id="WP_227570620.1">
    <property type="nucleotide sequence ID" value="NZ_CP101988.1"/>
</dbReference>
<accession>A0ABY5L3A1</accession>
<protein>
    <submittedName>
        <fullName evidence="1">GyrI-like domain-containing protein</fullName>
    </submittedName>
</protein>
<reference evidence="1 2" key="1">
    <citation type="submission" date="2022-07" db="EMBL/GenBank/DDBJ databases">
        <title>Novel species in genus cellulomonas.</title>
        <authorList>
            <person name="Ye L."/>
        </authorList>
    </citation>
    <scope>NUCLEOTIDE SEQUENCE [LARGE SCALE GENOMIC DNA]</scope>
    <source>
        <strain evidence="2">zg-Y338</strain>
    </source>
</reference>
<dbReference type="Proteomes" id="UP001316189">
    <property type="component" value="Chromosome"/>
</dbReference>
<name>A0ABY5L3A1_9CELL</name>
<dbReference type="SUPFAM" id="SSF55136">
    <property type="entry name" value="Probable bacterial effector-binding domain"/>
    <property type="match status" value="1"/>
</dbReference>
<evidence type="ECO:0000313" key="2">
    <source>
        <dbReference type="Proteomes" id="UP001316189"/>
    </source>
</evidence>
<sequence length="70" mass="7773">MRLPQVELAVATHRGADETTPHVYAALGEHVARHELSVDGPIRESYLEGFPGIDPHSVTEIGWPVFRISR</sequence>
<gene>
    <name evidence="1" type="ORF">NP064_05660</name>
</gene>
<evidence type="ECO:0000313" key="1">
    <source>
        <dbReference type="EMBL" id="UUI76380.1"/>
    </source>
</evidence>
<proteinExistence type="predicted"/>